<proteinExistence type="predicted"/>
<dbReference type="Proteomes" id="UP000218172">
    <property type="component" value="Unassembled WGS sequence"/>
</dbReference>
<evidence type="ECO:0000256" key="5">
    <source>
        <dbReference type="ARBA" id="ARBA00023136"/>
    </source>
</evidence>
<name>A0A2A4MSS3_9GAMM</name>
<dbReference type="PIRSF" id="PIRSF026649">
    <property type="entry name" value="MsbB"/>
    <property type="match status" value="1"/>
</dbReference>
<keyword evidence="7" id="KW-0812">Transmembrane</keyword>
<dbReference type="PANTHER" id="PTHR30606">
    <property type="entry name" value="LIPID A BIOSYNTHESIS LAUROYL ACYLTRANSFERASE"/>
    <property type="match status" value="1"/>
</dbReference>
<dbReference type="GO" id="GO:0016746">
    <property type="term" value="F:acyltransferase activity"/>
    <property type="evidence" value="ECO:0007669"/>
    <property type="project" value="UniProtKB-KW"/>
</dbReference>
<keyword evidence="4" id="KW-0808">Transferase</keyword>
<comment type="subcellular location">
    <subcellularLocation>
        <location evidence="1">Cell inner membrane</location>
    </subcellularLocation>
</comment>
<keyword evidence="6" id="KW-0012">Acyltransferase</keyword>
<evidence type="ECO:0000313" key="8">
    <source>
        <dbReference type="EMBL" id="PCH62912.1"/>
    </source>
</evidence>
<gene>
    <name evidence="8" type="ORF">COC19_02130</name>
</gene>
<evidence type="ECO:0000256" key="4">
    <source>
        <dbReference type="ARBA" id="ARBA00022679"/>
    </source>
</evidence>
<dbReference type="CDD" id="cd07984">
    <property type="entry name" value="LPLAT_LABLAT-like"/>
    <property type="match status" value="1"/>
</dbReference>
<dbReference type="Pfam" id="PF03279">
    <property type="entry name" value="Lip_A_acyltrans"/>
    <property type="match status" value="1"/>
</dbReference>
<dbReference type="InterPro" id="IPR004960">
    <property type="entry name" value="LipA_acyltrans"/>
</dbReference>
<organism evidence="8 9">
    <name type="scientific">SAR86 cluster bacterium</name>
    <dbReference type="NCBI Taxonomy" id="2030880"/>
    <lineage>
        <taxon>Bacteria</taxon>
        <taxon>Pseudomonadati</taxon>
        <taxon>Pseudomonadota</taxon>
        <taxon>Gammaproteobacteria</taxon>
        <taxon>SAR86 cluster</taxon>
    </lineage>
</organism>
<keyword evidence="7" id="KW-1133">Transmembrane helix</keyword>
<evidence type="ECO:0000256" key="3">
    <source>
        <dbReference type="ARBA" id="ARBA00022519"/>
    </source>
</evidence>
<dbReference type="EMBL" id="NVQR01000031">
    <property type="protein sequence ID" value="PCH62912.1"/>
    <property type="molecule type" value="Genomic_DNA"/>
</dbReference>
<evidence type="ECO:0000256" key="2">
    <source>
        <dbReference type="ARBA" id="ARBA00022475"/>
    </source>
</evidence>
<dbReference type="GO" id="GO:0005886">
    <property type="term" value="C:plasma membrane"/>
    <property type="evidence" value="ECO:0007669"/>
    <property type="project" value="UniProtKB-SubCell"/>
</dbReference>
<keyword evidence="2" id="KW-1003">Cell membrane</keyword>
<dbReference type="PANTHER" id="PTHR30606:SF10">
    <property type="entry name" value="PHOSPHATIDYLINOSITOL MANNOSIDE ACYLTRANSFERASE"/>
    <property type="match status" value="1"/>
</dbReference>
<evidence type="ECO:0000313" key="9">
    <source>
        <dbReference type="Proteomes" id="UP000218172"/>
    </source>
</evidence>
<evidence type="ECO:0008006" key="10">
    <source>
        <dbReference type="Google" id="ProtNLM"/>
    </source>
</evidence>
<dbReference type="AlphaFoldDB" id="A0A2A4MSS3"/>
<feature type="transmembrane region" description="Helical" evidence="7">
    <location>
        <begin position="21"/>
        <end position="40"/>
    </location>
</feature>
<evidence type="ECO:0000256" key="1">
    <source>
        <dbReference type="ARBA" id="ARBA00004533"/>
    </source>
</evidence>
<evidence type="ECO:0000256" key="7">
    <source>
        <dbReference type="SAM" id="Phobius"/>
    </source>
</evidence>
<reference evidence="9" key="1">
    <citation type="submission" date="2017-08" db="EMBL/GenBank/DDBJ databases">
        <title>A dynamic microbial community with high functional redundancy inhabits the cold, oxic subseafloor aquifer.</title>
        <authorList>
            <person name="Tully B.J."/>
            <person name="Wheat C.G."/>
            <person name="Glazer B.T."/>
            <person name="Huber J.A."/>
        </authorList>
    </citation>
    <scope>NUCLEOTIDE SEQUENCE [LARGE SCALE GENOMIC DNA]</scope>
</reference>
<dbReference type="GO" id="GO:0009247">
    <property type="term" value="P:glycolipid biosynthetic process"/>
    <property type="evidence" value="ECO:0007669"/>
    <property type="project" value="UniProtKB-ARBA"/>
</dbReference>
<evidence type="ECO:0000256" key="6">
    <source>
        <dbReference type="ARBA" id="ARBA00023315"/>
    </source>
</evidence>
<accession>A0A2A4MSS3</accession>
<keyword evidence="3" id="KW-0997">Cell inner membrane</keyword>
<comment type="caution">
    <text evidence="8">The sequence shown here is derived from an EMBL/GenBank/DDBJ whole genome shotgun (WGS) entry which is preliminary data.</text>
</comment>
<keyword evidence="5 7" id="KW-0472">Membrane</keyword>
<sequence length="297" mass="33085">MTIQALKYYLIKAFLRVTAAIPLRALQLIAAVLAKMLYVFPTRIKKTTLVNLSLCYKEKSNVEIEQLAQRSIHHTSCIALEMGKAWLLPIDKVVAMVKEVEGEEILIKALQQKQGVILLAPHLGNWEVFGQYVCSGNEATFLYQPPKMQRLDPLMKAVRSRGGVKLAPTNARGVALLLKALLRGEMVGVLPDQEPKTEGGVYAPFFGVNALSMVLVSKLLARTKATVVCGFAQRLPGGKGYKVVYKQADSLIYAKQLEQSVAGLNKSVENCVSHASEQYQWEYKRFKRRPCDADKVY</sequence>
<protein>
    <recommendedName>
        <fullName evidence="10">Lipid A biosynthesis acyltransferase</fullName>
    </recommendedName>
</protein>